<organism evidence="1 2">
    <name type="scientific">Athelia psychrophila</name>
    <dbReference type="NCBI Taxonomy" id="1759441"/>
    <lineage>
        <taxon>Eukaryota</taxon>
        <taxon>Fungi</taxon>
        <taxon>Dikarya</taxon>
        <taxon>Basidiomycota</taxon>
        <taxon>Agaricomycotina</taxon>
        <taxon>Agaricomycetes</taxon>
        <taxon>Agaricomycetidae</taxon>
        <taxon>Atheliales</taxon>
        <taxon>Atheliaceae</taxon>
        <taxon>Athelia</taxon>
    </lineage>
</organism>
<name>A0A166MNY6_9AGAM</name>
<reference evidence="1 2" key="1">
    <citation type="journal article" date="2016" name="Mol. Biol. Evol.">
        <title>Comparative Genomics of Early-Diverging Mushroom-Forming Fungi Provides Insights into the Origins of Lignocellulose Decay Capabilities.</title>
        <authorList>
            <person name="Nagy L.G."/>
            <person name="Riley R."/>
            <person name="Tritt A."/>
            <person name="Adam C."/>
            <person name="Daum C."/>
            <person name="Floudas D."/>
            <person name="Sun H."/>
            <person name="Yadav J.S."/>
            <person name="Pangilinan J."/>
            <person name="Larsson K.H."/>
            <person name="Matsuura K."/>
            <person name="Barry K."/>
            <person name="Labutti K."/>
            <person name="Kuo R."/>
            <person name="Ohm R.A."/>
            <person name="Bhattacharya S.S."/>
            <person name="Shirouzu T."/>
            <person name="Yoshinaga Y."/>
            <person name="Martin F.M."/>
            <person name="Grigoriev I.V."/>
            <person name="Hibbett D.S."/>
        </authorList>
    </citation>
    <scope>NUCLEOTIDE SEQUENCE [LARGE SCALE GENOMIC DNA]</scope>
    <source>
        <strain evidence="1 2">CBS 109695</strain>
    </source>
</reference>
<sequence>MNIPIYHAAETHVIWVTFTRFYSDTEPVNWDIFQVIFARFAEPVKPVILCLPPGKQVVVIGEPVVAPVLLG</sequence>
<protein>
    <submittedName>
        <fullName evidence="1">Uncharacterized protein</fullName>
    </submittedName>
</protein>
<accession>A0A166MNY6</accession>
<proteinExistence type="predicted"/>
<gene>
    <name evidence="1" type="ORF">FIBSPDRAFT_857616</name>
</gene>
<dbReference type="Proteomes" id="UP000076532">
    <property type="component" value="Unassembled WGS sequence"/>
</dbReference>
<dbReference type="EMBL" id="KV417528">
    <property type="protein sequence ID" value="KZP24165.1"/>
    <property type="molecule type" value="Genomic_DNA"/>
</dbReference>
<evidence type="ECO:0000313" key="2">
    <source>
        <dbReference type="Proteomes" id="UP000076532"/>
    </source>
</evidence>
<evidence type="ECO:0000313" key="1">
    <source>
        <dbReference type="EMBL" id="KZP24165.1"/>
    </source>
</evidence>
<feature type="non-terminal residue" evidence="1">
    <location>
        <position position="71"/>
    </location>
</feature>
<keyword evidence="2" id="KW-1185">Reference proteome</keyword>
<dbReference type="AlphaFoldDB" id="A0A166MNY6"/>